<reference evidence="4 5" key="1">
    <citation type="submission" date="2024-08" db="EMBL/GenBank/DDBJ databases">
        <title>Whole-genome sequencing of halo(alkali)philic microorganisms from hypersaline lakes.</title>
        <authorList>
            <person name="Sorokin D.Y."/>
            <person name="Merkel A.Y."/>
            <person name="Messina E."/>
            <person name="Yakimov M."/>
        </authorList>
    </citation>
    <scope>NUCLEOTIDE SEQUENCE [LARGE SCALE GENOMIC DNA]</scope>
    <source>
        <strain evidence="4 5">Cl-TMA</strain>
    </source>
</reference>
<dbReference type="SUPFAM" id="SSF56672">
    <property type="entry name" value="DNA/RNA polymerases"/>
    <property type="match status" value="1"/>
</dbReference>
<feature type="domain" description="UmuC" evidence="3">
    <location>
        <begin position="17"/>
        <end position="181"/>
    </location>
</feature>
<accession>A0ABV4TX40</accession>
<dbReference type="PROSITE" id="PS50173">
    <property type="entry name" value="UMUC"/>
    <property type="match status" value="1"/>
</dbReference>
<dbReference type="InterPro" id="IPR050116">
    <property type="entry name" value="DNA_polymerase-Y"/>
</dbReference>
<dbReference type="Gene3D" id="3.30.70.270">
    <property type="match status" value="1"/>
</dbReference>
<dbReference type="Proteomes" id="UP001575181">
    <property type="component" value="Unassembled WGS sequence"/>
</dbReference>
<dbReference type="Gene3D" id="3.40.1170.60">
    <property type="match status" value="1"/>
</dbReference>
<dbReference type="InterPro" id="IPR043502">
    <property type="entry name" value="DNA/RNA_pol_sf"/>
</dbReference>
<evidence type="ECO:0000256" key="1">
    <source>
        <dbReference type="ARBA" id="ARBA00010945"/>
    </source>
</evidence>
<comment type="caution">
    <text evidence="4">The sequence shown here is derived from an EMBL/GenBank/DDBJ whole genome shotgun (WGS) entry which is preliminary data.</text>
</comment>
<keyword evidence="2" id="KW-0235">DNA replication</keyword>
<evidence type="ECO:0000256" key="2">
    <source>
        <dbReference type="ARBA" id="ARBA00022705"/>
    </source>
</evidence>
<proteinExistence type="inferred from homology"/>
<dbReference type="RefSeq" id="WP_373656685.1">
    <property type="nucleotide sequence ID" value="NZ_JBGUAW010000009.1"/>
</dbReference>
<comment type="similarity">
    <text evidence="1">Belongs to the DNA polymerase type-Y family.</text>
</comment>
<dbReference type="PANTHER" id="PTHR11076:SF33">
    <property type="entry name" value="DNA POLYMERASE KAPPA"/>
    <property type="match status" value="1"/>
</dbReference>
<evidence type="ECO:0000313" key="5">
    <source>
        <dbReference type="Proteomes" id="UP001575181"/>
    </source>
</evidence>
<dbReference type="InterPro" id="IPR043128">
    <property type="entry name" value="Rev_trsase/Diguanyl_cyclase"/>
</dbReference>
<gene>
    <name evidence="4" type="ORF">ACERLL_13810</name>
</gene>
<dbReference type="PANTHER" id="PTHR11076">
    <property type="entry name" value="DNA REPAIR POLYMERASE UMUC / TRANSFERASE FAMILY MEMBER"/>
    <property type="match status" value="1"/>
</dbReference>
<organism evidence="4 5">
    <name type="scientific">Thiohalorhabdus methylotrophus</name>
    <dbReference type="NCBI Taxonomy" id="3242694"/>
    <lineage>
        <taxon>Bacteria</taxon>
        <taxon>Pseudomonadati</taxon>
        <taxon>Pseudomonadota</taxon>
        <taxon>Gammaproteobacteria</taxon>
        <taxon>Thiohalorhabdales</taxon>
        <taxon>Thiohalorhabdaceae</taxon>
        <taxon>Thiohalorhabdus</taxon>
    </lineage>
</organism>
<name>A0ABV4TX40_9GAMM</name>
<keyword evidence="5" id="KW-1185">Reference proteome</keyword>
<evidence type="ECO:0000259" key="3">
    <source>
        <dbReference type="PROSITE" id="PS50173"/>
    </source>
</evidence>
<dbReference type="InterPro" id="IPR001126">
    <property type="entry name" value="UmuC"/>
</dbReference>
<dbReference type="InterPro" id="IPR017961">
    <property type="entry name" value="DNA_pol_Y-fam_little_finger"/>
</dbReference>
<sequence>MHAARDVASVVLSDLPVALVRRADPALQGRPVAVARGATVVAVSAEAHAEGVGPGTPVSRARHRAVVRPLDPEAVARVRAEVGAVLNRYTPRVESAGGGAWYLDLSGTRRYFRKPPVDLLSEASLVLREELRLPTRAAMSSGKAVARMTAALGDERVTRILPGAEPSFVRGFPVSVLPGLGAVQRSRLERLGLYRLGDLATVPLPRLEGVFGASGRLWGQWSRGLDPRPVAGWAEEADIDQWYLSLPLSPQEQSLTAAGPALLGAAERLGRALRDRAERAGRLRLTVVHRDGVERARSARLEPTDRDFELFEAASALLRAIWERRVAVRRVTVAVSERISGGQGELFPADARMDRLLRGLDAVRDRFGAYAVQWGRRLDGGT</sequence>
<dbReference type="EMBL" id="JBGUAW010000009">
    <property type="protein sequence ID" value="MFA9461896.1"/>
    <property type="molecule type" value="Genomic_DNA"/>
</dbReference>
<protein>
    <recommendedName>
        <fullName evidence="3">UmuC domain-containing protein</fullName>
    </recommendedName>
</protein>
<dbReference type="Gene3D" id="1.10.150.20">
    <property type="entry name" value="5' to 3' exonuclease, C-terminal subdomain"/>
    <property type="match status" value="1"/>
</dbReference>
<dbReference type="Pfam" id="PF00817">
    <property type="entry name" value="IMS"/>
    <property type="match status" value="1"/>
</dbReference>
<dbReference type="Pfam" id="PF11799">
    <property type="entry name" value="IMS_C"/>
    <property type="match status" value="1"/>
</dbReference>
<evidence type="ECO:0000313" key="4">
    <source>
        <dbReference type="EMBL" id="MFA9461896.1"/>
    </source>
</evidence>